<dbReference type="Proteomes" id="UP001521222">
    <property type="component" value="Unassembled WGS sequence"/>
</dbReference>
<dbReference type="Pfam" id="PF00890">
    <property type="entry name" value="FAD_binding_2"/>
    <property type="match status" value="1"/>
</dbReference>
<dbReference type="InterPro" id="IPR003953">
    <property type="entry name" value="FAD-dep_OxRdtase_2_FAD-bd"/>
</dbReference>
<sequence>MADTYDLIVVGSGFAGCMATLNFLETCSKLHKHGRVALIEAGKPDERCGASRWTMAYLRLDKDLAFDEDWKHEMKAVSKGEADQEYCEKLGQEAQKTALFVQDHGVKFNHHDEENVLLEFKTGQHFVFPEGGGRAIIDCLMGHIGKYKNCDVHWETEGRHLLTDKRGAITGLQVRKKDGLLYELHASNVVLACGGFEGNREMLAKYIGPRTHELPLIAPGLKYNQGAGLNMALEVGASTSGSFDGMHCELVDTRATKPDAVIWGHNYGIVVNSQCKRFYDEGKRHLFATFEMIALELWRDHNQKGYFVTDDTIMKRFRPGWVYDTTDQEPEKADTIHDLAVKLGIDPDELERTVSEFNAACNDTPFDLMKLDGKATTGLNPNKSNWANPIVTAPFYGYPVTSHLTFTYGGVKTDTDARVLSTNNVPIPGLYAAGEMTGLFYNEYPPATSVLRSLTFGRLAGTAIAERLSEKSLLQKVRAVL</sequence>
<dbReference type="InterPro" id="IPR027477">
    <property type="entry name" value="Succ_DH/fumarate_Rdtase_cat_sf"/>
</dbReference>
<dbReference type="InterPro" id="IPR050315">
    <property type="entry name" value="FAD-oxidoreductase_2"/>
</dbReference>
<evidence type="ECO:0000256" key="4">
    <source>
        <dbReference type="ARBA" id="ARBA00023002"/>
    </source>
</evidence>
<dbReference type="PANTHER" id="PTHR43400">
    <property type="entry name" value="FUMARATE REDUCTASE"/>
    <property type="match status" value="1"/>
</dbReference>
<protein>
    <recommendedName>
        <fullName evidence="5">FAD-dependent oxidoreductase 2 FAD-binding domain-containing protein</fullName>
    </recommendedName>
</protein>
<evidence type="ECO:0000256" key="1">
    <source>
        <dbReference type="ARBA" id="ARBA00001974"/>
    </source>
</evidence>
<keyword evidence="3" id="KW-0274">FAD</keyword>
<name>A0ABR3RGS5_9PLEO</name>
<feature type="domain" description="FAD-dependent oxidoreductase 2 FAD-binding" evidence="5">
    <location>
        <begin position="6"/>
        <end position="439"/>
    </location>
</feature>
<evidence type="ECO:0000256" key="3">
    <source>
        <dbReference type="ARBA" id="ARBA00022827"/>
    </source>
</evidence>
<dbReference type="Gene3D" id="3.50.50.60">
    <property type="entry name" value="FAD/NAD(P)-binding domain"/>
    <property type="match status" value="1"/>
</dbReference>
<gene>
    <name evidence="6" type="ORF">SLS59_004744</name>
</gene>
<reference evidence="6 7" key="1">
    <citation type="submission" date="2024-02" db="EMBL/GenBank/DDBJ databases">
        <title>De novo assembly and annotation of 12 fungi associated with fruit tree decline syndrome in Ontario, Canada.</title>
        <authorList>
            <person name="Sulman M."/>
            <person name="Ellouze W."/>
            <person name="Ilyukhin E."/>
        </authorList>
    </citation>
    <scope>NUCLEOTIDE SEQUENCE [LARGE SCALE GENOMIC DNA]</scope>
    <source>
        <strain evidence="6 7">M97-236</strain>
    </source>
</reference>
<evidence type="ECO:0000259" key="5">
    <source>
        <dbReference type="Pfam" id="PF00890"/>
    </source>
</evidence>
<proteinExistence type="predicted"/>
<dbReference type="EMBL" id="JAKIXB020000013">
    <property type="protein sequence ID" value="KAL1603087.1"/>
    <property type="molecule type" value="Genomic_DNA"/>
</dbReference>
<dbReference type="SUPFAM" id="SSF56425">
    <property type="entry name" value="Succinate dehydrogenase/fumarate reductase flavoprotein, catalytic domain"/>
    <property type="match status" value="1"/>
</dbReference>
<dbReference type="PANTHER" id="PTHR43400:SF7">
    <property type="entry name" value="FAD-DEPENDENT OXIDOREDUCTASE 2 FAD BINDING DOMAIN-CONTAINING PROTEIN"/>
    <property type="match status" value="1"/>
</dbReference>
<evidence type="ECO:0000313" key="7">
    <source>
        <dbReference type="Proteomes" id="UP001521222"/>
    </source>
</evidence>
<organism evidence="6 7">
    <name type="scientific">Nothophoma quercina</name>
    <dbReference type="NCBI Taxonomy" id="749835"/>
    <lineage>
        <taxon>Eukaryota</taxon>
        <taxon>Fungi</taxon>
        <taxon>Dikarya</taxon>
        <taxon>Ascomycota</taxon>
        <taxon>Pezizomycotina</taxon>
        <taxon>Dothideomycetes</taxon>
        <taxon>Pleosporomycetidae</taxon>
        <taxon>Pleosporales</taxon>
        <taxon>Pleosporineae</taxon>
        <taxon>Didymellaceae</taxon>
        <taxon>Nothophoma</taxon>
    </lineage>
</organism>
<dbReference type="Gene3D" id="3.90.700.10">
    <property type="entry name" value="Succinate dehydrogenase/fumarate reductase flavoprotein, catalytic domain"/>
    <property type="match status" value="1"/>
</dbReference>
<accession>A0ABR3RGS5</accession>
<dbReference type="InterPro" id="IPR036188">
    <property type="entry name" value="FAD/NAD-bd_sf"/>
</dbReference>
<keyword evidence="4" id="KW-0560">Oxidoreductase</keyword>
<comment type="cofactor">
    <cofactor evidence="1">
        <name>FAD</name>
        <dbReference type="ChEBI" id="CHEBI:57692"/>
    </cofactor>
</comment>
<evidence type="ECO:0000313" key="6">
    <source>
        <dbReference type="EMBL" id="KAL1603087.1"/>
    </source>
</evidence>
<evidence type="ECO:0000256" key="2">
    <source>
        <dbReference type="ARBA" id="ARBA00022630"/>
    </source>
</evidence>
<comment type="caution">
    <text evidence="6">The sequence shown here is derived from an EMBL/GenBank/DDBJ whole genome shotgun (WGS) entry which is preliminary data.</text>
</comment>
<keyword evidence="2" id="KW-0285">Flavoprotein</keyword>
<keyword evidence="7" id="KW-1185">Reference proteome</keyword>
<dbReference type="SUPFAM" id="SSF51905">
    <property type="entry name" value="FAD/NAD(P)-binding domain"/>
    <property type="match status" value="1"/>
</dbReference>